<dbReference type="Proteomes" id="UP001501094">
    <property type="component" value="Unassembled WGS sequence"/>
</dbReference>
<dbReference type="InterPro" id="IPR041527">
    <property type="entry name" value="YhcG_N"/>
</dbReference>
<evidence type="ECO:0000313" key="2">
    <source>
        <dbReference type="EMBL" id="GAA1863464.1"/>
    </source>
</evidence>
<sequence>MTLTTTRPATQEPVGYQEFYDNLRNRLRDSRHRAAQAMNLELLMVYWRTGADLIEREGRTGWGTKAARRISQDVHRDFTAKGWAVEDIVRMRQFAESWPDPGAIADGDVGKLPWQHVGVLLDLLDCREARERFAEKAVRNGWSVTTLVHAIEQEPRGRLTECLLMRREGKNLEDDEGNLE</sequence>
<dbReference type="InterPro" id="IPR053148">
    <property type="entry name" value="PD-DEXK-like_domain"/>
</dbReference>
<reference evidence="2 3" key="1">
    <citation type="journal article" date="2019" name="Int. J. Syst. Evol. Microbiol.">
        <title>The Global Catalogue of Microorganisms (GCM) 10K type strain sequencing project: providing services to taxonomists for standard genome sequencing and annotation.</title>
        <authorList>
            <consortium name="The Broad Institute Genomics Platform"/>
            <consortium name="The Broad Institute Genome Sequencing Center for Infectious Disease"/>
            <person name="Wu L."/>
            <person name="Ma J."/>
        </authorList>
    </citation>
    <scope>NUCLEOTIDE SEQUENCE [LARGE SCALE GENOMIC DNA]</scope>
    <source>
        <strain evidence="2 3">JCM 14326</strain>
    </source>
</reference>
<dbReference type="PANTHER" id="PTHR30547">
    <property type="entry name" value="UNCHARACTERIZED PROTEIN YHCG-RELATED"/>
    <property type="match status" value="1"/>
</dbReference>
<evidence type="ECO:0000313" key="3">
    <source>
        <dbReference type="Proteomes" id="UP001501094"/>
    </source>
</evidence>
<keyword evidence="3" id="KW-1185">Reference proteome</keyword>
<proteinExistence type="predicted"/>
<evidence type="ECO:0000259" key="1">
    <source>
        <dbReference type="Pfam" id="PF17761"/>
    </source>
</evidence>
<accession>A0ABN2NCW6</accession>
<gene>
    <name evidence="2" type="ORF">GCM10009751_21710</name>
</gene>
<dbReference type="RefSeq" id="WP_344102565.1">
    <property type="nucleotide sequence ID" value="NZ_BAAANL010000004.1"/>
</dbReference>
<dbReference type="Pfam" id="PF17761">
    <property type="entry name" value="DUF1016_N"/>
    <property type="match status" value="1"/>
</dbReference>
<protein>
    <recommendedName>
        <fullName evidence="1">YhcG N-terminal domain-containing protein</fullName>
    </recommendedName>
</protein>
<feature type="domain" description="YhcG N-terminal" evidence="1">
    <location>
        <begin position="23"/>
        <end position="154"/>
    </location>
</feature>
<dbReference type="PANTHER" id="PTHR30547:SF0">
    <property type="entry name" value="BLR8175 PROTEIN"/>
    <property type="match status" value="1"/>
</dbReference>
<comment type="caution">
    <text evidence="2">The sequence shown here is derived from an EMBL/GenBank/DDBJ whole genome shotgun (WGS) entry which is preliminary data.</text>
</comment>
<organism evidence="2 3">
    <name type="scientific">Myceligenerans crystallogenes</name>
    <dbReference type="NCBI Taxonomy" id="316335"/>
    <lineage>
        <taxon>Bacteria</taxon>
        <taxon>Bacillati</taxon>
        <taxon>Actinomycetota</taxon>
        <taxon>Actinomycetes</taxon>
        <taxon>Micrococcales</taxon>
        <taxon>Promicromonosporaceae</taxon>
        <taxon>Myceligenerans</taxon>
    </lineage>
</organism>
<dbReference type="EMBL" id="BAAANL010000004">
    <property type="protein sequence ID" value="GAA1863464.1"/>
    <property type="molecule type" value="Genomic_DNA"/>
</dbReference>
<name>A0ABN2NCW6_9MICO</name>